<evidence type="ECO:0000256" key="2">
    <source>
        <dbReference type="ARBA" id="ARBA00008034"/>
    </source>
</evidence>
<feature type="transmembrane region" description="Helical" evidence="7">
    <location>
        <begin position="195"/>
        <end position="215"/>
    </location>
</feature>
<feature type="transmembrane region" description="Helical" evidence="7">
    <location>
        <begin position="66"/>
        <end position="83"/>
    </location>
</feature>
<dbReference type="InterPro" id="IPR037294">
    <property type="entry name" value="ABC_BtuC-like"/>
</dbReference>
<dbReference type="Pfam" id="PF00950">
    <property type="entry name" value="ABC-3"/>
    <property type="match status" value="1"/>
</dbReference>
<dbReference type="Gene3D" id="1.10.3470.10">
    <property type="entry name" value="ABC transporter involved in vitamin B12 uptake, BtuC"/>
    <property type="match status" value="1"/>
</dbReference>
<keyword evidence="3 6" id="KW-0812">Transmembrane</keyword>
<feature type="transmembrane region" description="Helical" evidence="7">
    <location>
        <begin position="135"/>
        <end position="153"/>
    </location>
</feature>
<feature type="transmembrane region" description="Helical" evidence="7">
    <location>
        <begin position="222"/>
        <end position="241"/>
    </location>
</feature>
<dbReference type="GO" id="GO:0071281">
    <property type="term" value="P:cellular response to iron ion"/>
    <property type="evidence" value="ECO:0007669"/>
    <property type="project" value="UniProtKB-ARBA"/>
</dbReference>
<proteinExistence type="inferred from homology"/>
<dbReference type="SUPFAM" id="SSF81345">
    <property type="entry name" value="ABC transporter involved in vitamin B12 uptake, BtuC"/>
    <property type="match status" value="1"/>
</dbReference>
<evidence type="ECO:0000313" key="9">
    <source>
        <dbReference type="Proteomes" id="UP000031561"/>
    </source>
</evidence>
<organism evidence="8 9">
    <name type="scientific">Lyngbya confervoides BDU141951</name>
    <dbReference type="NCBI Taxonomy" id="1574623"/>
    <lineage>
        <taxon>Bacteria</taxon>
        <taxon>Bacillati</taxon>
        <taxon>Cyanobacteriota</taxon>
        <taxon>Cyanophyceae</taxon>
        <taxon>Oscillatoriophycideae</taxon>
        <taxon>Oscillatoriales</taxon>
        <taxon>Microcoleaceae</taxon>
        <taxon>Lyngbya</taxon>
    </lineage>
</organism>
<accession>A0ABD4T1N1</accession>
<gene>
    <name evidence="8" type="ORF">QQ91_0005850</name>
</gene>
<dbReference type="RefSeq" id="WP_166281019.1">
    <property type="nucleotide sequence ID" value="NZ_JTHE03000038.1"/>
</dbReference>
<evidence type="ECO:0000256" key="3">
    <source>
        <dbReference type="ARBA" id="ARBA00022692"/>
    </source>
</evidence>
<evidence type="ECO:0000313" key="8">
    <source>
        <dbReference type="EMBL" id="MCM1982350.1"/>
    </source>
</evidence>
<evidence type="ECO:0000256" key="6">
    <source>
        <dbReference type="RuleBase" id="RU003943"/>
    </source>
</evidence>
<keyword evidence="6" id="KW-0813">Transport</keyword>
<evidence type="ECO:0000256" key="1">
    <source>
        <dbReference type="ARBA" id="ARBA00004141"/>
    </source>
</evidence>
<dbReference type="PANTHER" id="PTHR30477:SF13">
    <property type="entry name" value="IRON TRANSPORT SYSTEM MEMBRANE PROTEIN HI_0360-RELATED"/>
    <property type="match status" value="1"/>
</dbReference>
<keyword evidence="4 7" id="KW-1133">Transmembrane helix</keyword>
<keyword evidence="9" id="KW-1185">Reference proteome</keyword>
<protein>
    <submittedName>
        <fullName evidence="8">Metal ABC transporter permease</fullName>
    </submittedName>
</protein>
<name>A0ABD4T1N1_9CYAN</name>
<dbReference type="PANTHER" id="PTHR30477">
    <property type="entry name" value="ABC-TRANSPORTER METAL-BINDING PROTEIN"/>
    <property type="match status" value="1"/>
</dbReference>
<comment type="similarity">
    <text evidence="2 6">Belongs to the ABC-3 integral membrane protein family.</text>
</comment>
<dbReference type="InterPro" id="IPR001626">
    <property type="entry name" value="ABC_TroCD"/>
</dbReference>
<keyword evidence="5 7" id="KW-0472">Membrane</keyword>
<evidence type="ECO:0000256" key="7">
    <source>
        <dbReference type="SAM" id="Phobius"/>
    </source>
</evidence>
<sequence length="277" mass="29617">MLTWILEPLNYEFMRHAIAMGVIVGILCPVLGSLLIVQQMALLGDVVAHCVLPGLSISVFAGLNPMVGAFLSGITGAFFISWIRDQSRIKADSAMALTFSSYFALGVLLISLLKNAVDLDALLFGEILGVTSADLGRTGVIAGIVLLAVKLLYKELLLFCFDRTGAQAMGLPVTAIYYGLMAATTLTIIASMQAVGVVLVIALMVAPALSAYLFVDELHHMMILGSGVGTVTTTLGIYLSYRLNLPSGPAIVLVSTLLFLLLLLVKLWRDKITLMRP</sequence>
<comment type="subcellular location">
    <subcellularLocation>
        <location evidence="6">Cell membrane</location>
        <topology evidence="6">Multi-pass membrane protein</topology>
    </subcellularLocation>
    <subcellularLocation>
        <location evidence="1">Membrane</location>
        <topology evidence="1">Multi-pass membrane protein</topology>
    </subcellularLocation>
</comment>
<dbReference type="FunFam" id="1.10.3470.10:FF:000003">
    <property type="entry name" value="Iron ABC transporter permease SitD"/>
    <property type="match status" value="1"/>
</dbReference>
<dbReference type="GO" id="GO:0005886">
    <property type="term" value="C:plasma membrane"/>
    <property type="evidence" value="ECO:0007669"/>
    <property type="project" value="UniProtKB-SubCell"/>
</dbReference>
<dbReference type="AlphaFoldDB" id="A0ABD4T1N1"/>
<feature type="transmembrane region" description="Helical" evidence="7">
    <location>
        <begin position="247"/>
        <end position="268"/>
    </location>
</feature>
<comment type="caution">
    <text evidence="8">The sequence shown here is derived from an EMBL/GenBank/DDBJ whole genome shotgun (WGS) entry which is preliminary data.</text>
</comment>
<feature type="transmembrane region" description="Helical" evidence="7">
    <location>
        <begin position="16"/>
        <end position="37"/>
    </location>
</feature>
<evidence type="ECO:0000256" key="4">
    <source>
        <dbReference type="ARBA" id="ARBA00022989"/>
    </source>
</evidence>
<feature type="transmembrane region" description="Helical" evidence="7">
    <location>
        <begin position="95"/>
        <end position="115"/>
    </location>
</feature>
<feature type="transmembrane region" description="Helical" evidence="7">
    <location>
        <begin position="165"/>
        <end position="189"/>
    </location>
</feature>
<evidence type="ECO:0000256" key="5">
    <source>
        <dbReference type="ARBA" id="ARBA00023136"/>
    </source>
</evidence>
<reference evidence="8 9" key="1">
    <citation type="journal article" date="2015" name="Genome Announc.">
        <title>Draft Genome Sequence of Filamentous Marine Cyanobacterium Lyngbya confervoides Strain BDU141951.</title>
        <authorList>
            <person name="Chandrababunaidu M.M."/>
            <person name="Sen D."/>
            <person name="Tripathy S."/>
        </authorList>
    </citation>
    <scope>NUCLEOTIDE SEQUENCE [LARGE SCALE GENOMIC DNA]</scope>
    <source>
        <strain evidence="8 9">BDU141951</strain>
    </source>
</reference>
<dbReference type="Proteomes" id="UP000031561">
    <property type="component" value="Unassembled WGS sequence"/>
</dbReference>
<dbReference type="CDD" id="cd06550">
    <property type="entry name" value="TM_ABC_iron-siderophores_like"/>
    <property type="match status" value="1"/>
</dbReference>
<dbReference type="EMBL" id="JTHE03000038">
    <property type="protein sequence ID" value="MCM1982350.1"/>
    <property type="molecule type" value="Genomic_DNA"/>
</dbReference>